<accession>A0ABN2WQ16</accession>
<dbReference type="InterPro" id="IPR013149">
    <property type="entry name" value="ADH-like_C"/>
</dbReference>
<evidence type="ECO:0000256" key="2">
    <source>
        <dbReference type="ARBA" id="ARBA00022723"/>
    </source>
</evidence>
<keyword evidence="2 6" id="KW-0479">Metal-binding</keyword>
<dbReference type="Gene3D" id="3.90.180.10">
    <property type="entry name" value="Medium-chain alcohol dehydrogenases, catalytic domain"/>
    <property type="match status" value="1"/>
</dbReference>
<dbReference type="SMART" id="SM00829">
    <property type="entry name" value="PKS_ER"/>
    <property type="match status" value="1"/>
</dbReference>
<dbReference type="PROSITE" id="PS00059">
    <property type="entry name" value="ADH_ZINC"/>
    <property type="match status" value="1"/>
</dbReference>
<dbReference type="SUPFAM" id="SSF50129">
    <property type="entry name" value="GroES-like"/>
    <property type="match status" value="2"/>
</dbReference>
<dbReference type="PANTHER" id="PTHR43880">
    <property type="entry name" value="ALCOHOL DEHYDROGENASE"/>
    <property type="match status" value="1"/>
</dbReference>
<dbReference type="EMBL" id="BAAAPZ010000005">
    <property type="protein sequence ID" value="GAA2095565.1"/>
    <property type="molecule type" value="Genomic_DNA"/>
</dbReference>
<keyword evidence="4" id="KW-0560">Oxidoreductase</keyword>
<protein>
    <submittedName>
        <fullName evidence="8">Zn-dependent alcohol dehydrogenase</fullName>
    </submittedName>
</protein>
<evidence type="ECO:0000256" key="5">
    <source>
        <dbReference type="ARBA" id="ARBA00023027"/>
    </source>
</evidence>
<reference evidence="8 9" key="1">
    <citation type="journal article" date="2019" name="Int. J. Syst. Evol. Microbiol.">
        <title>The Global Catalogue of Microorganisms (GCM) 10K type strain sequencing project: providing services to taxonomists for standard genome sequencing and annotation.</title>
        <authorList>
            <consortium name="The Broad Institute Genomics Platform"/>
            <consortium name="The Broad Institute Genome Sequencing Center for Infectious Disease"/>
            <person name="Wu L."/>
            <person name="Ma J."/>
        </authorList>
    </citation>
    <scope>NUCLEOTIDE SEQUENCE [LARGE SCALE GENOMIC DNA]</scope>
    <source>
        <strain evidence="8 9">JCM 15900</strain>
    </source>
</reference>
<gene>
    <name evidence="8" type="ORF">GCM10009823_15150</name>
</gene>
<dbReference type="Proteomes" id="UP001500984">
    <property type="component" value="Unassembled WGS sequence"/>
</dbReference>
<dbReference type="CDD" id="cd08279">
    <property type="entry name" value="Zn_ADH_class_III"/>
    <property type="match status" value="1"/>
</dbReference>
<dbReference type="SUPFAM" id="SSF51735">
    <property type="entry name" value="NAD(P)-binding Rossmann-fold domains"/>
    <property type="match status" value="1"/>
</dbReference>
<comment type="caution">
    <text evidence="8">The sequence shown here is derived from an EMBL/GenBank/DDBJ whole genome shotgun (WGS) entry which is preliminary data.</text>
</comment>
<evidence type="ECO:0000256" key="1">
    <source>
        <dbReference type="ARBA" id="ARBA00008072"/>
    </source>
</evidence>
<proteinExistence type="inferred from homology"/>
<dbReference type="Gene3D" id="3.40.50.720">
    <property type="entry name" value="NAD(P)-binding Rossmann-like Domain"/>
    <property type="match status" value="1"/>
</dbReference>
<sequence>MVTMAVLHEVGRPLVLEDLELPSLGPDDVRVRIAAAGACHSDLSYMNGTVVSELPVVLGHEASGRIAEVGANVTDLEPGQPVVLNWAPPCRECWFCRAAQPWLCSAVERAGTSAPYTARADGTAVHRALGVGAFAEEVIMPAHAVVPVPEGLDMAHAALLGCAVLTGVGAAVNTAGIGEGDSVLVVGLGGIGLSAIMGARLAGASRIIAADVSEAKRDFALQMGATDFVLSTDSLSRDVRALTEGRGADHSLECVGLSATIRAAWKSTRRGGECTVVGVGRADDQVSLSAMEIFHFNRTLRSSVFGSSDPVRDVPRMAEHALAGDLDLEAMISHRIGLDELSDGFERMGRAEGARSVVVME</sequence>
<comment type="cofactor">
    <cofactor evidence="6">
        <name>Zn(2+)</name>
        <dbReference type="ChEBI" id="CHEBI:29105"/>
    </cofactor>
</comment>
<evidence type="ECO:0000259" key="7">
    <source>
        <dbReference type="SMART" id="SM00829"/>
    </source>
</evidence>
<dbReference type="Pfam" id="PF08240">
    <property type="entry name" value="ADH_N"/>
    <property type="match status" value="1"/>
</dbReference>
<keyword evidence="3 6" id="KW-0862">Zinc</keyword>
<dbReference type="InterPro" id="IPR036291">
    <property type="entry name" value="NAD(P)-bd_dom_sf"/>
</dbReference>
<evidence type="ECO:0000313" key="8">
    <source>
        <dbReference type="EMBL" id="GAA2095565.1"/>
    </source>
</evidence>
<dbReference type="Pfam" id="PF00107">
    <property type="entry name" value="ADH_zinc_N"/>
    <property type="match status" value="1"/>
</dbReference>
<keyword evidence="9" id="KW-1185">Reference proteome</keyword>
<dbReference type="InterPro" id="IPR013154">
    <property type="entry name" value="ADH-like_N"/>
</dbReference>
<feature type="domain" description="Enoyl reductase (ER)" evidence="7">
    <location>
        <begin position="11"/>
        <end position="360"/>
    </location>
</feature>
<organism evidence="8 9">
    <name type="scientific">Brevibacterium salitolerans</name>
    <dbReference type="NCBI Taxonomy" id="1403566"/>
    <lineage>
        <taxon>Bacteria</taxon>
        <taxon>Bacillati</taxon>
        <taxon>Actinomycetota</taxon>
        <taxon>Actinomycetes</taxon>
        <taxon>Micrococcales</taxon>
        <taxon>Brevibacteriaceae</taxon>
        <taxon>Brevibacterium</taxon>
    </lineage>
</organism>
<dbReference type="InterPro" id="IPR011032">
    <property type="entry name" value="GroES-like_sf"/>
</dbReference>
<comment type="similarity">
    <text evidence="1 6">Belongs to the zinc-containing alcohol dehydrogenase family.</text>
</comment>
<evidence type="ECO:0000313" key="9">
    <source>
        <dbReference type="Proteomes" id="UP001500984"/>
    </source>
</evidence>
<name>A0ABN2WQ16_9MICO</name>
<keyword evidence="5" id="KW-0520">NAD</keyword>
<evidence type="ECO:0000256" key="4">
    <source>
        <dbReference type="ARBA" id="ARBA00023002"/>
    </source>
</evidence>
<dbReference type="PANTHER" id="PTHR43880:SF12">
    <property type="entry name" value="ALCOHOL DEHYDROGENASE CLASS-3"/>
    <property type="match status" value="1"/>
</dbReference>
<dbReference type="InterPro" id="IPR020843">
    <property type="entry name" value="ER"/>
</dbReference>
<evidence type="ECO:0000256" key="6">
    <source>
        <dbReference type="RuleBase" id="RU361277"/>
    </source>
</evidence>
<dbReference type="RefSeq" id="WP_291792011.1">
    <property type="nucleotide sequence ID" value="NZ_BAAAPZ010000005.1"/>
</dbReference>
<evidence type="ECO:0000256" key="3">
    <source>
        <dbReference type="ARBA" id="ARBA00022833"/>
    </source>
</evidence>
<dbReference type="InterPro" id="IPR002328">
    <property type="entry name" value="ADH_Zn_CS"/>
</dbReference>